<gene>
    <name evidence="5" type="ORF">GGQ22_11165</name>
</gene>
<dbReference type="GO" id="GO:0046872">
    <property type="term" value="F:metal ion binding"/>
    <property type="evidence" value="ECO:0007669"/>
    <property type="project" value="UniProtKB-KW"/>
</dbReference>
<keyword evidence="6" id="KW-1185">Reference proteome</keyword>
<keyword evidence="2" id="KW-0479">Metal-binding</keyword>
<keyword evidence="2" id="KW-0186">Copper</keyword>
<name>A0A6I3JBZ5_9ACTN</name>
<sequence>MARRARLRTTLAASLAAALLLTGCGGGGEEQEVTGSVVDPPFEVAATPMKDTDGKPFSLAEDTDARLTLVFFGYTQCPDVCPLVMQTLTSGLNKLDDAEREQVEVVFVTTDPATDTGPVLRDYLDRFDPSYVGVRGDLETTKAVAESVGVFVADGEELASGGYDLGSHGTYVIAVDGNDRAPMFWRQSTSAAQFAHDVSSLLGDA</sequence>
<dbReference type="RefSeq" id="WP_154615098.1">
    <property type="nucleotide sequence ID" value="NZ_CP053660.1"/>
</dbReference>
<protein>
    <submittedName>
        <fullName evidence="5">SCO family protein</fullName>
    </submittedName>
</protein>
<feature type="chain" id="PRO_5039341425" evidence="4">
    <location>
        <begin position="28"/>
        <end position="205"/>
    </location>
</feature>
<dbReference type="Gene3D" id="3.40.30.10">
    <property type="entry name" value="Glutaredoxin"/>
    <property type="match status" value="1"/>
</dbReference>
<evidence type="ECO:0000256" key="2">
    <source>
        <dbReference type="PIRSR" id="PIRSR603782-1"/>
    </source>
</evidence>
<dbReference type="PROSITE" id="PS51257">
    <property type="entry name" value="PROKAR_LIPOPROTEIN"/>
    <property type="match status" value="1"/>
</dbReference>
<dbReference type="SUPFAM" id="SSF52833">
    <property type="entry name" value="Thioredoxin-like"/>
    <property type="match status" value="1"/>
</dbReference>
<dbReference type="EMBL" id="WLCI01000011">
    <property type="protein sequence ID" value="MTB95647.1"/>
    <property type="molecule type" value="Genomic_DNA"/>
</dbReference>
<proteinExistence type="inferred from homology"/>
<keyword evidence="4" id="KW-0732">Signal</keyword>
<reference evidence="5 6" key="1">
    <citation type="submission" date="2019-10" db="EMBL/GenBank/DDBJ databases">
        <title>Nocardioides novel species isolated from the excrement of Marmot.</title>
        <authorList>
            <person name="Zhang G."/>
        </authorList>
    </citation>
    <scope>NUCLEOTIDE SEQUENCE [LARGE SCALE GENOMIC DNA]</scope>
    <source>
        <strain evidence="6">zg-579</strain>
    </source>
</reference>
<feature type="disulfide bond" description="Redox-active" evidence="3">
    <location>
        <begin position="77"/>
        <end position="81"/>
    </location>
</feature>
<comment type="similarity">
    <text evidence="1">Belongs to the SCO1/2 family.</text>
</comment>
<dbReference type="PANTHER" id="PTHR12151">
    <property type="entry name" value="ELECTRON TRANSPORT PROTIN SCO1/SENC FAMILY MEMBER"/>
    <property type="match status" value="1"/>
</dbReference>
<dbReference type="AlphaFoldDB" id="A0A6I3JBZ5"/>
<comment type="caution">
    <text evidence="5">The sequence shown here is derived from an EMBL/GenBank/DDBJ whole genome shotgun (WGS) entry which is preliminary data.</text>
</comment>
<evidence type="ECO:0000313" key="5">
    <source>
        <dbReference type="EMBL" id="MTB95647.1"/>
    </source>
</evidence>
<feature type="binding site" evidence="2">
    <location>
        <position position="81"/>
    </location>
    <ligand>
        <name>Cu cation</name>
        <dbReference type="ChEBI" id="CHEBI:23378"/>
    </ligand>
</feature>
<feature type="signal peptide" evidence="4">
    <location>
        <begin position="1"/>
        <end position="27"/>
    </location>
</feature>
<dbReference type="CDD" id="cd02968">
    <property type="entry name" value="SCO"/>
    <property type="match status" value="1"/>
</dbReference>
<evidence type="ECO:0000256" key="1">
    <source>
        <dbReference type="ARBA" id="ARBA00010996"/>
    </source>
</evidence>
<dbReference type="InterPro" id="IPR003782">
    <property type="entry name" value="SCO1/SenC"/>
</dbReference>
<dbReference type="Pfam" id="PF02630">
    <property type="entry name" value="SCO1-SenC"/>
    <property type="match status" value="1"/>
</dbReference>
<dbReference type="Proteomes" id="UP000433406">
    <property type="component" value="Unassembled WGS sequence"/>
</dbReference>
<evidence type="ECO:0000313" key="6">
    <source>
        <dbReference type="Proteomes" id="UP000433406"/>
    </source>
</evidence>
<evidence type="ECO:0000256" key="3">
    <source>
        <dbReference type="PIRSR" id="PIRSR603782-2"/>
    </source>
</evidence>
<dbReference type="PANTHER" id="PTHR12151:SF25">
    <property type="entry name" value="LINALOOL DEHYDRATASE_ISOMERASE DOMAIN-CONTAINING PROTEIN"/>
    <property type="match status" value="1"/>
</dbReference>
<organism evidence="5 6">
    <name type="scientific">Nocardioides marmotae</name>
    <dbReference type="NCBI Taxonomy" id="2663857"/>
    <lineage>
        <taxon>Bacteria</taxon>
        <taxon>Bacillati</taxon>
        <taxon>Actinomycetota</taxon>
        <taxon>Actinomycetes</taxon>
        <taxon>Propionibacteriales</taxon>
        <taxon>Nocardioidaceae</taxon>
        <taxon>Nocardioides</taxon>
    </lineage>
</organism>
<keyword evidence="3" id="KW-1015">Disulfide bond</keyword>
<dbReference type="InterPro" id="IPR036249">
    <property type="entry name" value="Thioredoxin-like_sf"/>
</dbReference>
<feature type="binding site" evidence="2">
    <location>
        <position position="77"/>
    </location>
    <ligand>
        <name>Cu cation</name>
        <dbReference type="ChEBI" id="CHEBI:23378"/>
    </ligand>
</feature>
<feature type="binding site" evidence="2">
    <location>
        <position position="168"/>
    </location>
    <ligand>
        <name>Cu cation</name>
        <dbReference type="ChEBI" id="CHEBI:23378"/>
    </ligand>
</feature>
<accession>A0A6I3JBZ5</accession>
<evidence type="ECO:0000256" key="4">
    <source>
        <dbReference type="SAM" id="SignalP"/>
    </source>
</evidence>